<organism evidence="5 6">
    <name type="scientific">Saccharothrix xinjiangensis</name>
    <dbReference type="NCBI Taxonomy" id="204798"/>
    <lineage>
        <taxon>Bacteria</taxon>
        <taxon>Bacillati</taxon>
        <taxon>Actinomycetota</taxon>
        <taxon>Actinomycetes</taxon>
        <taxon>Pseudonocardiales</taxon>
        <taxon>Pseudonocardiaceae</taxon>
        <taxon>Saccharothrix</taxon>
    </lineage>
</organism>
<evidence type="ECO:0000313" key="6">
    <source>
        <dbReference type="Proteomes" id="UP001595833"/>
    </source>
</evidence>
<protein>
    <submittedName>
        <fullName evidence="5">Beta-ketoacyl-[acyl-carrier-protein] synthase family protein</fullName>
    </submittedName>
</protein>
<dbReference type="NCBIfam" id="NF005589">
    <property type="entry name" value="PRK07314.1"/>
    <property type="match status" value="1"/>
</dbReference>
<sequence>MVSEVPVVVTGVGMTTPLGGDVTSSWAALLAGESGATPLAEEWAARLPVRFAAQLRKQPTDVLGRTEARRLDRSQQVAVVAAREAWADAGAPGVDPVRLAVAFGTGIGGALTMLDQDDLLEQRGPRRLSPFTVPMLMPNAAAGAVSIDLGARGGAHAPASACASGAEALAVGLALIRSGRADAVVAGGTDACLHPLSISGFAQMGALSTKNDTPEAASRPFDVDRDGFVMAEGSGALVLERADFAAARGARAYATFAGAGVTSDGRDMTRPDVDGQLRAVRAALETAGLSARDVDHVNAHATGTPQGDAVEARGIELGVGTHPLVTATKSMTGHLLGAAGAVEAIFTVLTLHEGVVPATRNLDRPDAELRFEVVRDQPRQVPVAAALSNSFGFGGHNVVLAFTR</sequence>
<dbReference type="InterPro" id="IPR014030">
    <property type="entry name" value="Ketoacyl_synth_N"/>
</dbReference>
<comment type="caution">
    <text evidence="5">The sequence shown here is derived from an EMBL/GenBank/DDBJ whole genome shotgun (WGS) entry which is preliminary data.</text>
</comment>
<dbReference type="PANTHER" id="PTHR11712">
    <property type="entry name" value="POLYKETIDE SYNTHASE-RELATED"/>
    <property type="match status" value="1"/>
</dbReference>
<dbReference type="PROSITE" id="PS52004">
    <property type="entry name" value="KS3_2"/>
    <property type="match status" value="1"/>
</dbReference>
<dbReference type="PROSITE" id="PS00606">
    <property type="entry name" value="KS3_1"/>
    <property type="match status" value="1"/>
</dbReference>
<dbReference type="SMART" id="SM00825">
    <property type="entry name" value="PKS_KS"/>
    <property type="match status" value="1"/>
</dbReference>
<proteinExistence type="inferred from homology"/>
<gene>
    <name evidence="5" type="ORF">ACFPFM_19890</name>
</gene>
<keyword evidence="6" id="KW-1185">Reference proteome</keyword>
<feature type="domain" description="Ketosynthase family 3 (KS3)" evidence="4">
    <location>
        <begin position="4"/>
        <end position="404"/>
    </location>
</feature>
<dbReference type="InterPro" id="IPR016039">
    <property type="entry name" value="Thiolase-like"/>
</dbReference>
<dbReference type="InterPro" id="IPR018201">
    <property type="entry name" value="Ketoacyl_synth_AS"/>
</dbReference>
<comment type="similarity">
    <text evidence="1 3">Belongs to the thiolase-like superfamily. Beta-ketoacyl-ACP synthases family.</text>
</comment>
<reference evidence="6" key="1">
    <citation type="journal article" date="2019" name="Int. J. Syst. Evol. Microbiol.">
        <title>The Global Catalogue of Microorganisms (GCM) 10K type strain sequencing project: providing services to taxonomists for standard genome sequencing and annotation.</title>
        <authorList>
            <consortium name="The Broad Institute Genomics Platform"/>
            <consortium name="The Broad Institute Genome Sequencing Center for Infectious Disease"/>
            <person name="Wu L."/>
            <person name="Ma J."/>
        </authorList>
    </citation>
    <scope>NUCLEOTIDE SEQUENCE [LARGE SCALE GENOMIC DNA]</scope>
    <source>
        <strain evidence="6">KCTC 12848</strain>
    </source>
</reference>
<name>A0ABV9Y368_9PSEU</name>
<dbReference type="Pfam" id="PF00109">
    <property type="entry name" value="ketoacyl-synt"/>
    <property type="match status" value="1"/>
</dbReference>
<evidence type="ECO:0000256" key="1">
    <source>
        <dbReference type="ARBA" id="ARBA00008467"/>
    </source>
</evidence>
<dbReference type="Proteomes" id="UP001595833">
    <property type="component" value="Unassembled WGS sequence"/>
</dbReference>
<evidence type="ECO:0000256" key="3">
    <source>
        <dbReference type="RuleBase" id="RU003694"/>
    </source>
</evidence>
<dbReference type="RefSeq" id="WP_344039712.1">
    <property type="nucleotide sequence ID" value="NZ_BAAAKE010000018.1"/>
</dbReference>
<evidence type="ECO:0000259" key="4">
    <source>
        <dbReference type="PROSITE" id="PS52004"/>
    </source>
</evidence>
<dbReference type="Gene3D" id="3.40.47.10">
    <property type="match status" value="1"/>
</dbReference>
<dbReference type="InterPro" id="IPR020841">
    <property type="entry name" value="PKS_Beta-ketoAc_synthase_dom"/>
</dbReference>
<dbReference type="SUPFAM" id="SSF53901">
    <property type="entry name" value="Thiolase-like"/>
    <property type="match status" value="2"/>
</dbReference>
<dbReference type="PANTHER" id="PTHR11712:SF336">
    <property type="entry name" value="3-OXOACYL-[ACYL-CARRIER-PROTEIN] SYNTHASE, MITOCHONDRIAL"/>
    <property type="match status" value="1"/>
</dbReference>
<evidence type="ECO:0000313" key="5">
    <source>
        <dbReference type="EMBL" id="MFC5056005.1"/>
    </source>
</evidence>
<dbReference type="InterPro" id="IPR000794">
    <property type="entry name" value="Beta-ketoacyl_synthase"/>
</dbReference>
<dbReference type="EMBL" id="JBHSJB010000017">
    <property type="protein sequence ID" value="MFC5056005.1"/>
    <property type="molecule type" value="Genomic_DNA"/>
</dbReference>
<keyword evidence="2 3" id="KW-0808">Transferase</keyword>
<dbReference type="CDD" id="cd00834">
    <property type="entry name" value="KAS_I_II"/>
    <property type="match status" value="1"/>
</dbReference>
<evidence type="ECO:0000256" key="2">
    <source>
        <dbReference type="ARBA" id="ARBA00022679"/>
    </source>
</evidence>
<dbReference type="InterPro" id="IPR014031">
    <property type="entry name" value="Ketoacyl_synth_C"/>
</dbReference>
<dbReference type="Pfam" id="PF02801">
    <property type="entry name" value="Ketoacyl-synt_C"/>
    <property type="match status" value="1"/>
</dbReference>
<accession>A0ABV9Y368</accession>